<sequence>MKDSIGKWPKLAVKVNEKEIEEEKQHSVVSANNIECESITFQLTKRISKFSKTVRVLAWMLRFRLRARRLRRNGNLTDEEISDARKTLFRSVQTECFATEEGKKSLINLEVYKDDEGILLMKTRLTNEDEAEILFLHSKYPIVQQLIEQEHVTNNHAGTLTLLAIL</sequence>
<name>A0A4Y2F6X7_ARAVE</name>
<gene>
    <name evidence="1" type="ORF">AVEN_153920_1</name>
</gene>
<comment type="caution">
    <text evidence="1">The sequence shown here is derived from an EMBL/GenBank/DDBJ whole genome shotgun (WGS) entry which is preliminary data.</text>
</comment>
<dbReference type="OrthoDB" id="6436017at2759"/>
<evidence type="ECO:0000313" key="2">
    <source>
        <dbReference type="Proteomes" id="UP000499080"/>
    </source>
</evidence>
<accession>A0A4Y2F6X7</accession>
<proteinExistence type="predicted"/>
<reference evidence="1 2" key="1">
    <citation type="journal article" date="2019" name="Sci. Rep.">
        <title>Orb-weaving spider Araneus ventricosus genome elucidates the spidroin gene catalogue.</title>
        <authorList>
            <person name="Kono N."/>
            <person name="Nakamura H."/>
            <person name="Ohtoshi R."/>
            <person name="Moran D.A.P."/>
            <person name="Shinohara A."/>
            <person name="Yoshida Y."/>
            <person name="Fujiwara M."/>
            <person name="Mori M."/>
            <person name="Tomita M."/>
            <person name="Arakawa K."/>
        </authorList>
    </citation>
    <scope>NUCLEOTIDE SEQUENCE [LARGE SCALE GENOMIC DNA]</scope>
</reference>
<dbReference type="Proteomes" id="UP000499080">
    <property type="component" value="Unassembled WGS sequence"/>
</dbReference>
<keyword evidence="2" id="KW-1185">Reference proteome</keyword>
<dbReference type="EMBL" id="BGPR01000825">
    <property type="protein sequence ID" value="GBM36971.1"/>
    <property type="molecule type" value="Genomic_DNA"/>
</dbReference>
<dbReference type="AlphaFoldDB" id="A0A4Y2F6X7"/>
<organism evidence="1 2">
    <name type="scientific">Araneus ventricosus</name>
    <name type="common">Orbweaver spider</name>
    <name type="synonym">Epeira ventricosa</name>
    <dbReference type="NCBI Taxonomy" id="182803"/>
    <lineage>
        <taxon>Eukaryota</taxon>
        <taxon>Metazoa</taxon>
        <taxon>Ecdysozoa</taxon>
        <taxon>Arthropoda</taxon>
        <taxon>Chelicerata</taxon>
        <taxon>Arachnida</taxon>
        <taxon>Araneae</taxon>
        <taxon>Araneomorphae</taxon>
        <taxon>Entelegynae</taxon>
        <taxon>Araneoidea</taxon>
        <taxon>Araneidae</taxon>
        <taxon>Araneus</taxon>
    </lineage>
</organism>
<protein>
    <submittedName>
        <fullName evidence="1">Uncharacterized protein</fullName>
    </submittedName>
</protein>
<evidence type="ECO:0000313" key="1">
    <source>
        <dbReference type="EMBL" id="GBM36971.1"/>
    </source>
</evidence>